<evidence type="ECO:0000256" key="1">
    <source>
        <dbReference type="ARBA" id="ARBA00004141"/>
    </source>
</evidence>
<evidence type="ECO:0000256" key="6">
    <source>
        <dbReference type="SAM" id="Phobius"/>
    </source>
</evidence>
<keyword evidence="3 6" id="KW-0812">Transmembrane</keyword>
<dbReference type="Gene3D" id="1.20.1720.10">
    <property type="entry name" value="Multidrug resistance protein D"/>
    <property type="match status" value="1"/>
</dbReference>
<organism evidence="8 9">
    <name type="scientific">Apiospora phragmitis</name>
    <dbReference type="NCBI Taxonomy" id="2905665"/>
    <lineage>
        <taxon>Eukaryota</taxon>
        <taxon>Fungi</taxon>
        <taxon>Dikarya</taxon>
        <taxon>Ascomycota</taxon>
        <taxon>Pezizomycotina</taxon>
        <taxon>Sordariomycetes</taxon>
        <taxon>Xylariomycetidae</taxon>
        <taxon>Amphisphaeriales</taxon>
        <taxon>Apiosporaceae</taxon>
        <taxon>Apiospora</taxon>
    </lineage>
</organism>
<comment type="caution">
    <text evidence="8">The sequence shown here is derived from an EMBL/GenBank/DDBJ whole genome shotgun (WGS) entry which is preliminary data.</text>
</comment>
<evidence type="ECO:0000256" key="4">
    <source>
        <dbReference type="ARBA" id="ARBA00022989"/>
    </source>
</evidence>
<dbReference type="GeneID" id="92097776"/>
<dbReference type="InterPro" id="IPR020846">
    <property type="entry name" value="MFS_dom"/>
</dbReference>
<dbReference type="EMBL" id="JAQQWL010000013">
    <property type="protein sequence ID" value="KAK8042821.1"/>
    <property type="molecule type" value="Genomic_DNA"/>
</dbReference>
<evidence type="ECO:0000313" key="8">
    <source>
        <dbReference type="EMBL" id="KAK8042821.1"/>
    </source>
</evidence>
<dbReference type="PANTHER" id="PTHR23502">
    <property type="entry name" value="MAJOR FACILITATOR SUPERFAMILY"/>
    <property type="match status" value="1"/>
</dbReference>
<protein>
    <recommendedName>
        <fullName evidence="7">Major facilitator superfamily (MFS) profile domain-containing protein</fullName>
    </recommendedName>
</protein>
<dbReference type="PROSITE" id="PS50850">
    <property type="entry name" value="MFS"/>
    <property type="match status" value="1"/>
</dbReference>
<feature type="transmembrane region" description="Helical" evidence="6">
    <location>
        <begin position="466"/>
        <end position="487"/>
    </location>
</feature>
<dbReference type="Proteomes" id="UP001480595">
    <property type="component" value="Unassembled WGS sequence"/>
</dbReference>
<accession>A0ABR1T898</accession>
<feature type="transmembrane region" description="Helical" evidence="6">
    <location>
        <begin position="177"/>
        <end position="195"/>
    </location>
</feature>
<dbReference type="InterPro" id="IPR036259">
    <property type="entry name" value="MFS_trans_sf"/>
</dbReference>
<evidence type="ECO:0000256" key="2">
    <source>
        <dbReference type="ARBA" id="ARBA00022448"/>
    </source>
</evidence>
<gene>
    <name evidence="8" type="ORF">PG994_013304</name>
</gene>
<keyword evidence="2" id="KW-0813">Transport</keyword>
<dbReference type="RefSeq" id="XP_066709674.1">
    <property type="nucleotide sequence ID" value="XM_066864713.1"/>
</dbReference>
<name>A0ABR1T898_9PEZI</name>
<proteinExistence type="predicted"/>
<dbReference type="Gene3D" id="1.20.1250.20">
    <property type="entry name" value="MFS general substrate transporter like domains"/>
    <property type="match status" value="1"/>
</dbReference>
<dbReference type="PANTHER" id="PTHR23502:SF51">
    <property type="entry name" value="QUINIDINE RESISTANCE PROTEIN 1-RELATED"/>
    <property type="match status" value="1"/>
</dbReference>
<evidence type="ECO:0000313" key="9">
    <source>
        <dbReference type="Proteomes" id="UP001480595"/>
    </source>
</evidence>
<feature type="transmembrane region" description="Helical" evidence="6">
    <location>
        <begin position="323"/>
        <end position="344"/>
    </location>
</feature>
<dbReference type="InterPro" id="IPR011701">
    <property type="entry name" value="MFS"/>
</dbReference>
<feature type="transmembrane region" description="Helical" evidence="6">
    <location>
        <begin position="201"/>
        <end position="221"/>
    </location>
</feature>
<evidence type="ECO:0000256" key="3">
    <source>
        <dbReference type="ARBA" id="ARBA00022692"/>
    </source>
</evidence>
<keyword evidence="5 6" id="KW-0472">Membrane</keyword>
<keyword evidence="9" id="KW-1185">Reference proteome</keyword>
<feature type="transmembrane region" description="Helical" evidence="6">
    <location>
        <begin position="118"/>
        <end position="136"/>
    </location>
</feature>
<feature type="transmembrane region" description="Helical" evidence="6">
    <location>
        <begin position="93"/>
        <end position="111"/>
    </location>
</feature>
<feature type="transmembrane region" description="Helical" evidence="6">
    <location>
        <begin position="291"/>
        <end position="311"/>
    </location>
</feature>
<dbReference type="SUPFAM" id="SSF103473">
    <property type="entry name" value="MFS general substrate transporter"/>
    <property type="match status" value="1"/>
</dbReference>
<evidence type="ECO:0000259" key="7">
    <source>
        <dbReference type="PROSITE" id="PS50850"/>
    </source>
</evidence>
<evidence type="ECO:0000256" key="5">
    <source>
        <dbReference type="ARBA" id="ARBA00023136"/>
    </source>
</evidence>
<sequence>MMEASEDIEQPGRGTVDRAMIGNESPELAASVEAADTPTPAFSTFSKSQKRWIIPIAALAGWFSTASSFIYFPAIPFLAQDLDVSVQNINLTVTSYLIASGVFPFITGSLADMYGRRLAFIVSLGVYAAVNLGLALQRSFPILFALRMLQSAAISGTFSIAYGVVGDLTTPAERGGYTGVISVFVAPLISGLSLIRWTWPAVFWFLFAATCVALAIMVLFMPETCRLIVGNGSIAPSRARLPLFKLLLPQANHIPERQQRDSPPAEKRTSSSSRLTNPFASWALLKNKGTIMVVLCYAIYYTIWSCLQATLSTVFVDVYSVSGLAAGLCYIPSGVACSIASFMAGKIIDRDYARIASQRGLGTSCHTHTHIVPADFPIEYARFRTNKHFIVATAPLIVAYGWALQTRLTYTFGHSPIMVLPAKSLNTLLVDYYPDKSASAQAANNLVTCEMAAAGLAVVDIMIRRLGVGWCFVVFAALHAVTLPLLWVLEKKGVAWRPCSSQR</sequence>
<dbReference type="Pfam" id="PF07690">
    <property type="entry name" value="MFS_1"/>
    <property type="match status" value="1"/>
</dbReference>
<keyword evidence="4 6" id="KW-1133">Transmembrane helix</keyword>
<reference evidence="8 9" key="1">
    <citation type="submission" date="2023-01" db="EMBL/GenBank/DDBJ databases">
        <title>Analysis of 21 Apiospora genomes using comparative genomics revels a genus with tremendous synthesis potential of carbohydrate active enzymes and secondary metabolites.</title>
        <authorList>
            <person name="Sorensen T."/>
        </authorList>
    </citation>
    <scope>NUCLEOTIDE SEQUENCE [LARGE SCALE GENOMIC DNA]</scope>
    <source>
        <strain evidence="8 9">CBS 135458</strain>
    </source>
</reference>
<feature type="transmembrane region" description="Helical" evidence="6">
    <location>
        <begin position="52"/>
        <end position="73"/>
    </location>
</feature>
<comment type="subcellular location">
    <subcellularLocation>
        <location evidence="1">Membrane</location>
        <topology evidence="1">Multi-pass membrane protein</topology>
    </subcellularLocation>
</comment>
<feature type="domain" description="Major facilitator superfamily (MFS) profile" evidence="7">
    <location>
        <begin position="53"/>
        <end position="494"/>
    </location>
</feature>
<feature type="transmembrane region" description="Helical" evidence="6">
    <location>
        <begin position="142"/>
        <end position="165"/>
    </location>
</feature>